<gene>
    <name evidence="3" type="ORF">A9F13_09g01760</name>
</gene>
<keyword evidence="1" id="KW-0175">Coiled coil</keyword>
<dbReference type="Proteomes" id="UP000195602">
    <property type="component" value="Unassembled WGS sequence"/>
</dbReference>
<accession>A0AA91T1P9</accession>
<feature type="coiled-coil region" evidence="1">
    <location>
        <begin position="187"/>
        <end position="214"/>
    </location>
</feature>
<feature type="compositionally biased region" description="Polar residues" evidence="2">
    <location>
        <begin position="39"/>
        <end position="64"/>
    </location>
</feature>
<organism evidence="3 4">
    <name type="scientific">Clavispora lusitaniae</name>
    <name type="common">Candida lusitaniae</name>
    <dbReference type="NCBI Taxonomy" id="36911"/>
    <lineage>
        <taxon>Eukaryota</taxon>
        <taxon>Fungi</taxon>
        <taxon>Dikarya</taxon>
        <taxon>Ascomycota</taxon>
        <taxon>Saccharomycotina</taxon>
        <taxon>Pichiomycetes</taxon>
        <taxon>Metschnikowiaceae</taxon>
        <taxon>Clavispora</taxon>
    </lineage>
</organism>
<comment type="caution">
    <text evidence="3">The sequence shown here is derived from an EMBL/GenBank/DDBJ whole genome shotgun (WGS) entry which is preliminary data.</text>
</comment>
<feature type="region of interest" description="Disordered" evidence="2">
    <location>
        <begin position="1"/>
        <end position="131"/>
    </location>
</feature>
<evidence type="ECO:0000256" key="2">
    <source>
        <dbReference type="SAM" id="MobiDB-lite"/>
    </source>
</evidence>
<feature type="compositionally biased region" description="Low complexity" evidence="2">
    <location>
        <begin position="17"/>
        <end position="31"/>
    </location>
</feature>
<feature type="compositionally biased region" description="Polar residues" evidence="2">
    <location>
        <begin position="1"/>
        <end position="16"/>
    </location>
</feature>
<dbReference type="AlphaFoldDB" id="A0AA91T1P9"/>
<feature type="compositionally biased region" description="Basic and acidic residues" evidence="2">
    <location>
        <begin position="85"/>
        <end position="95"/>
    </location>
</feature>
<dbReference type="EMBL" id="LYUB02000009">
    <property type="protein sequence ID" value="OVF08240.1"/>
    <property type="molecule type" value="Genomic_DNA"/>
</dbReference>
<evidence type="ECO:0000256" key="1">
    <source>
        <dbReference type="SAM" id="Coils"/>
    </source>
</evidence>
<feature type="compositionally biased region" description="Low complexity" evidence="2">
    <location>
        <begin position="111"/>
        <end position="125"/>
    </location>
</feature>
<evidence type="ECO:0000313" key="4">
    <source>
        <dbReference type="Proteomes" id="UP000195602"/>
    </source>
</evidence>
<sequence>MTTETSTEPLTSASGNDSTTQTITSDNNTTQVVMVEVSQEASVQSPTASVGSASSMDSTENLIKSLSMHRLDAADAAENGQAKKATQDRTEHSTRTEQSQYSQPKEERVHSGSSQTSSAESSTLSPVLPKAGEKKPVKFTVRKVSRDTISIPEKQKTREGREYLYGNIPENRALAQQRKASDKLSQLQYSQQKYDQYEARIEKINKEIAFLTNLLPPYNVEIDYATRSKITRAIEKLRMKQDEIGKKKYSLGITISRLWREHDENDIWVRSVSNQ</sequence>
<protein>
    <submittedName>
        <fullName evidence="3">Uncharacterized protein</fullName>
    </submittedName>
</protein>
<proteinExistence type="predicted"/>
<evidence type="ECO:0000313" key="3">
    <source>
        <dbReference type="EMBL" id="OVF08240.1"/>
    </source>
</evidence>
<reference evidence="3 4" key="1">
    <citation type="submission" date="2017-04" db="EMBL/GenBank/DDBJ databases">
        <title>Draft genome of the yeast Clavispora lusitaniae type strain CBS 6936.</title>
        <authorList>
            <person name="Durrens P."/>
            <person name="Klopp C."/>
            <person name="Biteau N."/>
            <person name="Fitton-Ouhabi V."/>
            <person name="Dementhon K."/>
            <person name="Accoceberry I."/>
            <person name="Sherman D.J."/>
            <person name="Noel T."/>
        </authorList>
    </citation>
    <scope>NUCLEOTIDE SEQUENCE [LARGE SCALE GENOMIC DNA]</scope>
    <source>
        <strain evidence="3 4">CBS 6936</strain>
    </source>
</reference>
<dbReference type="KEGG" id="clus:A9F13_09g01760"/>
<name>A0AA91T1P9_CLALS</name>